<comment type="caution">
    <text evidence="5">The sequence shown here is derived from an EMBL/GenBank/DDBJ whole genome shotgun (WGS) entry which is preliminary data.</text>
</comment>
<dbReference type="AlphaFoldDB" id="A0AAN4ZNP0"/>
<protein>
    <submittedName>
        <fullName evidence="5">Uncharacterized protein</fullName>
    </submittedName>
</protein>
<feature type="non-terminal residue" evidence="5">
    <location>
        <position position="1"/>
    </location>
</feature>
<keyword evidence="3" id="KW-0964">Secreted</keyword>
<keyword evidence="6" id="KW-1185">Reference proteome</keyword>
<evidence type="ECO:0000313" key="5">
    <source>
        <dbReference type="EMBL" id="GMR41848.1"/>
    </source>
</evidence>
<dbReference type="InterPro" id="IPR001534">
    <property type="entry name" value="Transthyretin-like"/>
</dbReference>
<dbReference type="PANTHER" id="PTHR21700">
    <property type="entry name" value="TRANSTHYRETIN-LIKE FAMILY PROTEIN-RELATED"/>
    <property type="match status" value="1"/>
</dbReference>
<evidence type="ECO:0000256" key="4">
    <source>
        <dbReference type="ARBA" id="ARBA00022729"/>
    </source>
</evidence>
<dbReference type="EMBL" id="BTRK01000003">
    <property type="protein sequence ID" value="GMR41848.1"/>
    <property type="molecule type" value="Genomic_DNA"/>
</dbReference>
<evidence type="ECO:0000256" key="1">
    <source>
        <dbReference type="ARBA" id="ARBA00004613"/>
    </source>
</evidence>
<evidence type="ECO:0000313" key="6">
    <source>
        <dbReference type="Proteomes" id="UP001328107"/>
    </source>
</evidence>
<dbReference type="Pfam" id="PF01060">
    <property type="entry name" value="TTR-52"/>
    <property type="match status" value="1"/>
</dbReference>
<proteinExistence type="inferred from homology"/>
<keyword evidence="4" id="KW-0732">Signal</keyword>
<dbReference type="InterPro" id="IPR038479">
    <property type="entry name" value="Transthyretin-like_sf"/>
</dbReference>
<organism evidence="5 6">
    <name type="scientific">Pristionchus mayeri</name>
    <dbReference type="NCBI Taxonomy" id="1317129"/>
    <lineage>
        <taxon>Eukaryota</taxon>
        <taxon>Metazoa</taxon>
        <taxon>Ecdysozoa</taxon>
        <taxon>Nematoda</taxon>
        <taxon>Chromadorea</taxon>
        <taxon>Rhabditida</taxon>
        <taxon>Rhabditina</taxon>
        <taxon>Diplogasteromorpha</taxon>
        <taxon>Diplogasteroidea</taxon>
        <taxon>Neodiplogasteridae</taxon>
        <taxon>Pristionchus</taxon>
    </lineage>
</organism>
<dbReference type="GO" id="GO:0005576">
    <property type="term" value="C:extracellular region"/>
    <property type="evidence" value="ECO:0007669"/>
    <property type="project" value="UniProtKB-SubCell"/>
</dbReference>
<comment type="subcellular location">
    <subcellularLocation>
        <location evidence="1">Secreted</location>
    </subcellularLocation>
</comment>
<reference evidence="6" key="1">
    <citation type="submission" date="2022-10" db="EMBL/GenBank/DDBJ databases">
        <title>Genome assembly of Pristionchus species.</title>
        <authorList>
            <person name="Yoshida K."/>
            <person name="Sommer R.J."/>
        </authorList>
    </citation>
    <scope>NUCLEOTIDE SEQUENCE [LARGE SCALE GENOMIC DNA]</scope>
    <source>
        <strain evidence="6">RS5460</strain>
    </source>
</reference>
<dbReference type="GO" id="GO:0009986">
    <property type="term" value="C:cell surface"/>
    <property type="evidence" value="ECO:0007669"/>
    <property type="project" value="InterPro"/>
</dbReference>
<dbReference type="Gene3D" id="2.60.40.3330">
    <property type="match status" value="1"/>
</dbReference>
<evidence type="ECO:0000256" key="2">
    <source>
        <dbReference type="ARBA" id="ARBA00010112"/>
    </source>
</evidence>
<dbReference type="PANTHER" id="PTHR21700:SF46">
    <property type="entry name" value="TRANSTHYRETIN-LIKE PROTEIN 52"/>
    <property type="match status" value="1"/>
</dbReference>
<sequence length="127" mass="14092">LILLFLLGVTLAKEDCFTVKGKVECVHSELDGDAATKIRIDLLDEDSLPLETDDLMGRTWADETGHFTVSGCGSDFGPLNGPDPYLNIFHFCPRIKDGTTNDERKFQVGFIPLPLPHINRVGTIYLE</sequence>
<name>A0AAN4ZNP0_9BILA</name>
<dbReference type="Proteomes" id="UP001328107">
    <property type="component" value="Unassembled WGS sequence"/>
</dbReference>
<comment type="similarity">
    <text evidence="2">Belongs to the nematode transthyretin-like family.</text>
</comment>
<evidence type="ECO:0000256" key="3">
    <source>
        <dbReference type="ARBA" id="ARBA00022525"/>
    </source>
</evidence>
<gene>
    <name evidence="5" type="ORF">PMAYCL1PPCAC_12043</name>
</gene>
<accession>A0AAN4ZNP0</accession>